<evidence type="ECO:0000256" key="1">
    <source>
        <dbReference type="SAM" id="SignalP"/>
    </source>
</evidence>
<proteinExistence type="predicted"/>
<dbReference type="EMBL" id="JARVQW010000001">
    <property type="protein sequence ID" value="MDH2303839.1"/>
    <property type="molecule type" value="Genomic_DNA"/>
</dbReference>
<protein>
    <submittedName>
        <fullName evidence="2">Uncharacterized protein</fullName>
    </submittedName>
</protein>
<reference evidence="2" key="2">
    <citation type="submission" date="2023-10" db="EMBL/GenBank/DDBJ databases">
        <title>Analysis of Resistance Genes of Carbapenem-resistant Providencia rettgeri.</title>
        <authorList>
            <person name="Liu M."/>
        </authorList>
    </citation>
    <scope>NUCLEOTIDE SEQUENCE</scope>
    <source>
        <strain evidence="2">QITACRE101</strain>
    </source>
</reference>
<reference evidence="2" key="1">
    <citation type="submission" date="2023-04" db="EMBL/GenBank/DDBJ databases">
        <authorList>
            <person name="Li W."/>
        </authorList>
    </citation>
    <scope>NUCLEOTIDE SEQUENCE</scope>
    <source>
        <strain evidence="2">QITACRE101</strain>
    </source>
</reference>
<keyword evidence="1" id="KW-0732">Signal</keyword>
<accession>A0AB35L3T6</accession>
<dbReference type="RefSeq" id="WP_004909749.1">
    <property type="nucleotide sequence ID" value="NZ_ABEXOA020000017.1"/>
</dbReference>
<dbReference type="AlphaFoldDB" id="A0AB35L3T6"/>
<dbReference type="Proteomes" id="UP001162044">
    <property type="component" value="Unassembled WGS sequence"/>
</dbReference>
<feature type="chain" id="PRO_5044235697" evidence="1">
    <location>
        <begin position="20"/>
        <end position="62"/>
    </location>
</feature>
<name>A0AB35L3T6_PRORE</name>
<organism evidence="2 3">
    <name type="scientific">Providencia rettgeri</name>
    <dbReference type="NCBI Taxonomy" id="587"/>
    <lineage>
        <taxon>Bacteria</taxon>
        <taxon>Pseudomonadati</taxon>
        <taxon>Pseudomonadota</taxon>
        <taxon>Gammaproteobacteria</taxon>
        <taxon>Enterobacterales</taxon>
        <taxon>Morganellaceae</taxon>
        <taxon>Providencia</taxon>
    </lineage>
</organism>
<evidence type="ECO:0000313" key="3">
    <source>
        <dbReference type="Proteomes" id="UP001162044"/>
    </source>
</evidence>
<evidence type="ECO:0000313" key="2">
    <source>
        <dbReference type="EMBL" id="MDH2303839.1"/>
    </source>
</evidence>
<sequence>MNKSLLAIAISLLSATAFAEKSYTVGQLEDMIADNNKPQIAAPVLDGSIAKAVRMSAEYLDN</sequence>
<comment type="caution">
    <text evidence="2">The sequence shown here is derived from an EMBL/GenBank/DDBJ whole genome shotgun (WGS) entry which is preliminary data.</text>
</comment>
<feature type="signal peptide" evidence="1">
    <location>
        <begin position="1"/>
        <end position="19"/>
    </location>
</feature>
<gene>
    <name evidence="2" type="ORF">QDQ51_00175</name>
</gene>